<name>A0A0C2NRQ6_9VIBR</name>
<evidence type="ECO:0000313" key="2">
    <source>
        <dbReference type="EMBL" id="KII75417.1"/>
    </source>
</evidence>
<sequence length="357" mass="40683">MKKTTILTVILFVVAPSASASFEINDNILISGFGSTSWAKSDNETPLLTHNEITNESCFDCDTIFGMQADAYFDALHLSAQVVKRPQDHWSDPELEWIYAGYTYKDVLARVGRLRIPLFLYSEYFYVGHAYTMARPPNEVYGSILGITAYEGFSLTWNMDLDDDKSLSITPFYGLSDEQNIKLNDSTDLELDTDRMYGLNAILSGDNYRWNFSYLNSAYDQRVSVVGVPGYASQSKDNTIELYTIGAEYDFDHTMISTELQKSDRTASWYVSAQYRLNTLTPYLVYGQQYNEVINEKGRVREGESVTAGLRYDVRYNISINGEWQYFHTENNGEGAFVQTPDKPTGQLYTLMVNFVF</sequence>
<dbReference type="Gene3D" id="2.40.160.10">
    <property type="entry name" value="Porin"/>
    <property type="match status" value="1"/>
</dbReference>
<accession>A0A0C2NMX8</accession>
<accession>A0A0C2NRQ6</accession>
<protein>
    <submittedName>
        <fullName evidence="2">Sulfate ABC transporter permease</fullName>
    </submittedName>
</protein>
<dbReference type="RefSeq" id="WP_040993084.1">
    <property type="nucleotide sequence ID" value="NZ_JTKH01000025.1"/>
</dbReference>
<dbReference type="InterPro" id="IPR023614">
    <property type="entry name" value="Porin_dom_sf"/>
</dbReference>
<proteinExistence type="predicted"/>
<gene>
    <name evidence="2" type="ORF">OJ16_19255</name>
</gene>
<keyword evidence="3" id="KW-1185">Reference proteome</keyword>
<organism evidence="2 3">
    <name type="scientific">Vibrio renipiscarius</name>
    <dbReference type="NCBI Taxonomy" id="1461322"/>
    <lineage>
        <taxon>Bacteria</taxon>
        <taxon>Pseudomonadati</taxon>
        <taxon>Pseudomonadota</taxon>
        <taxon>Gammaproteobacteria</taxon>
        <taxon>Vibrionales</taxon>
        <taxon>Vibrionaceae</taxon>
        <taxon>Vibrio</taxon>
    </lineage>
</organism>
<evidence type="ECO:0000313" key="3">
    <source>
        <dbReference type="Proteomes" id="UP000031672"/>
    </source>
</evidence>
<dbReference type="Proteomes" id="UP000031672">
    <property type="component" value="Unassembled WGS sequence"/>
</dbReference>
<dbReference type="EMBL" id="JTKH01000025">
    <property type="protein sequence ID" value="KII75417.1"/>
    <property type="molecule type" value="Genomic_DNA"/>
</dbReference>
<feature type="signal peptide" evidence="1">
    <location>
        <begin position="1"/>
        <end position="20"/>
    </location>
</feature>
<comment type="caution">
    <text evidence="2">The sequence shown here is derived from an EMBL/GenBank/DDBJ whole genome shotgun (WGS) entry which is preliminary data.</text>
</comment>
<feature type="chain" id="PRO_5009758848" evidence="1">
    <location>
        <begin position="21"/>
        <end position="357"/>
    </location>
</feature>
<keyword evidence="1" id="KW-0732">Signal</keyword>
<evidence type="ECO:0000256" key="1">
    <source>
        <dbReference type="SAM" id="SignalP"/>
    </source>
</evidence>
<dbReference type="SUPFAM" id="SSF56935">
    <property type="entry name" value="Porins"/>
    <property type="match status" value="1"/>
</dbReference>
<reference evidence="2 3" key="1">
    <citation type="submission" date="2014-11" db="EMBL/GenBank/DDBJ databases">
        <title>Draft Genome Sequence of Vibrio piscirenalis strains CECT 8603T and CECT 8604, two marine Gammaproteobacterium isolated from cultured gilthead sea bream (Sparus aurata).</title>
        <authorList>
            <person name="Arahal D.R."/>
            <person name="Rodrigo-Torres L."/>
            <person name="Lucena T."/>
            <person name="Pujalte M.J."/>
        </authorList>
    </citation>
    <scope>NUCLEOTIDE SEQUENCE [LARGE SCALE GENOMIC DNA]</scope>
    <source>
        <strain evidence="2 3">DCR 1-4-2</strain>
    </source>
</reference>
<dbReference type="OrthoDB" id="197869at2"/>
<dbReference type="AlphaFoldDB" id="A0A0C2NRQ6"/>
<dbReference type="STRING" id="1461322.OJ16_19255"/>